<dbReference type="AlphaFoldDB" id="A0A1Q2MDJ8"/>
<dbReference type="Proteomes" id="UP000188181">
    <property type="component" value="Chromosome"/>
</dbReference>
<protein>
    <submittedName>
        <fullName evidence="1">Uncharacterized protein</fullName>
    </submittedName>
</protein>
<sequence>MTKKLTLTKHQVELLEKEVSDYIINSDIDDAFNNAVLKNGKYHISIKVDALEELIGSACFVFNHEEKNKNLVLELDALIDYFESVLEK</sequence>
<proteinExistence type="predicted"/>
<name>A0A1Q2MDJ8_9BACT</name>
<gene>
    <name evidence="1" type="ORF">SMSP2_01111</name>
</gene>
<dbReference type="KEGG" id="pbas:SMSP2_01111"/>
<evidence type="ECO:0000313" key="2">
    <source>
        <dbReference type="Proteomes" id="UP000188181"/>
    </source>
</evidence>
<dbReference type="STRING" id="1851148.SMSP2_01111"/>
<dbReference type="RefSeq" id="WP_146682992.1">
    <property type="nucleotide sequence ID" value="NZ_CP019646.1"/>
</dbReference>
<dbReference type="EMBL" id="CP019646">
    <property type="protein sequence ID" value="AQQ70750.1"/>
    <property type="molecule type" value="Genomic_DNA"/>
</dbReference>
<evidence type="ECO:0000313" key="1">
    <source>
        <dbReference type="EMBL" id="AQQ70750.1"/>
    </source>
</evidence>
<reference evidence="2" key="1">
    <citation type="submission" date="2017-02" db="EMBL/GenBank/DDBJ databases">
        <title>Comparative genomics and description of representatives of a novel lineage of planctomycetes thriving in anoxic sediments.</title>
        <authorList>
            <person name="Spring S."/>
            <person name="Bunk B."/>
            <person name="Sproer C."/>
        </authorList>
    </citation>
    <scope>NUCLEOTIDE SEQUENCE [LARGE SCALE GENOMIC DNA]</scope>
    <source>
        <strain evidence="2">SM-Chi-D1</strain>
    </source>
</reference>
<keyword evidence="2" id="KW-1185">Reference proteome</keyword>
<accession>A0A1Q2MDJ8</accession>
<organism evidence="1 2">
    <name type="scientific">Limihaloglobus sulfuriphilus</name>
    <dbReference type="NCBI Taxonomy" id="1851148"/>
    <lineage>
        <taxon>Bacteria</taxon>
        <taxon>Pseudomonadati</taxon>
        <taxon>Planctomycetota</taxon>
        <taxon>Phycisphaerae</taxon>
        <taxon>Sedimentisphaerales</taxon>
        <taxon>Sedimentisphaeraceae</taxon>
        <taxon>Limihaloglobus</taxon>
    </lineage>
</organism>